<keyword evidence="3 5" id="KW-0378">Hydrolase</keyword>
<organism evidence="9 10">
    <name type="scientific">Mortierella alpina</name>
    <name type="common">Oleaginous fungus</name>
    <name type="synonym">Mortierella renispora</name>
    <dbReference type="NCBI Taxonomy" id="64518"/>
    <lineage>
        <taxon>Eukaryota</taxon>
        <taxon>Fungi</taxon>
        <taxon>Fungi incertae sedis</taxon>
        <taxon>Mucoromycota</taxon>
        <taxon>Mortierellomycotina</taxon>
        <taxon>Mortierellomycetes</taxon>
        <taxon>Mortierellales</taxon>
        <taxon>Mortierellaceae</taxon>
        <taxon>Mortierella</taxon>
    </lineage>
</organism>
<dbReference type="GO" id="GO:0006508">
    <property type="term" value="P:proteolysis"/>
    <property type="evidence" value="ECO:0007669"/>
    <property type="project" value="UniProtKB-KW"/>
</dbReference>
<dbReference type="InterPro" id="IPR023827">
    <property type="entry name" value="Peptidase_S8_Asp-AS"/>
</dbReference>
<feature type="domain" description="Peptidase S8/S53" evidence="8">
    <location>
        <begin position="153"/>
        <end position="388"/>
    </location>
</feature>
<name>A0A9P8CWU6_MORAP</name>
<dbReference type="PANTHER" id="PTHR43806">
    <property type="entry name" value="PEPTIDASE S8"/>
    <property type="match status" value="1"/>
</dbReference>
<dbReference type="InterPro" id="IPR036852">
    <property type="entry name" value="Peptidase_S8/S53_dom_sf"/>
</dbReference>
<feature type="region of interest" description="Disordered" evidence="7">
    <location>
        <begin position="29"/>
        <end position="51"/>
    </location>
</feature>
<evidence type="ECO:0000256" key="7">
    <source>
        <dbReference type="SAM" id="MobiDB-lite"/>
    </source>
</evidence>
<dbReference type="EMBL" id="JAIFTL010000203">
    <property type="protein sequence ID" value="KAG9321459.1"/>
    <property type="molecule type" value="Genomic_DNA"/>
</dbReference>
<gene>
    <name evidence="9" type="ORF">KVV02_003586</name>
</gene>
<keyword evidence="2 5" id="KW-0645">Protease</keyword>
<dbReference type="InterPro" id="IPR015500">
    <property type="entry name" value="Peptidase_S8_subtilisin-rel"/>
</dbReference>
<dbReference type="PROSITE" id="PS00138">
    <property type="entry name" value="SUBTILASE_SER"/>
    <property type="match status" value="1"/>
</dbReference>
<dbReference type="InterPro" id="IPR023828">
    <property type="entry name" value="Peptidase_S8_Ser-AS"/>
</dbReference>
<feature type="active site" description="Charge relay system" evidence="5">
    <location>
        <position position="352"/>
    </location>
</feature>
<comment type="caution">
    <text evidence="9">The sequence shown here is derived from an EMBL/GenBank/DDBJ whole genome shotgun (WGS) entry which is preliminary data.</text>
</comment>
<evidence type="ECO:0000256" key="4">
    <source>
        <dbReference type="ARBA" id="ARBA00022825"/>
    </source>
</evidence>
<dbReference type="PROSITE" id="PS00136">
    <property type="entry name" value="SUBTILASE_ASP"/>
    <property type="match status" value="1"/>
</dbReference>
<dbReference type="SUPFAM" id="SSF52743">
    <property type="entry name" value="Subtilisin-like"/>
    <property type="match status" value="1"/>
</dbReference>
<dbReference type="Proteomes" id="UP000717515">
    <property type="component" value="Unassembled WGS sequence"/>
</dbReference>
<evidence type="ECO:0000256" key="6">
    <source>
        <dbReference type="RuleBase" id="RU003355"/>
    </source>
</evidence>
<proteinExistence type="inferred from homology"/>
<evidence type="ECO:0000313" key="9">
    <source>
        <dbReference type="EMBL" id="KAG9321459.1"/>
    </source>
</evidence>
<evidence type="ECO:0000256" key="1">
    <source>
        <dbReference type="ARBA" id="ARBA00011073"/>
    </source>
</evidence>
<dbReference type="Pfam" id="PF00082">
    <property type="entry name" value="Peptidase_S8"/>
    <property type="match status" value="1"/>
</dbReference>
<evidence type="ECO:0000259" key="8">
    <source>
        <dbReference type="Pfam" id="PF00082"/>
    </source>
</evidence>
<dbReference type="AlphaFoldDB" id="A0A9P8CWU6"/>
<feature type="active site" description="Charge relay system" evidence="5">
    <location>
        <position position="162"/>
    </location>
</feature>
<dbReference type="Gene3D" id="3.40.50.200">
    <property type="entry name" value="Peptidase S8/S53 domain"/>
    <property type="match status" value="1"/>
</dbReference>
<protein>
    <recommendedName>
        <fullName evidence="8">Peptidase S8/S53 domain-containing protein</fullName>
    </recommendedName>
</protein>
<evidence type="ECO:0000256" key="2">
    <source>
        <dbReference type="ARBA" id="ARBA00022670"/>
    </source>
</evidence>
<comment type="similarity">
    <text evidence="1 5 6">Belongs to the peptidase S8 family.</text>
</comment>
<dbReference type="InterPro" id="IPR034193">
    <property type="entry name" value="PCSK9_ProteinaseK-like"/>
</dbReference>
<dbReference type="PRINTS" id="PR00723">
    <property type="entry name" value="SUBTILISIN"/>
</dbReference>
<dbReference type="InterPro" id="IPR050131">
    <property type="entry name" value="Peptidase_S8_subtilisin-like"/>
</dbReference>
<dbReference type="GO" id="GO:0004252">
    <property type="term" value="F:serine-type endopeptidase activity"/>
    <property type="evidence" value="ECO:0007669"/>
    <property type="project" value="UniProtKB-UniRule"/>
</dbReference>
<dbReference type="FunFam" id="3.40.50.200:FF:000007">
    <property type="entry name" value="Subtilisin-like serine protease"/>
    <property type="match status" value="1"/>
</dbReference>
<evidence type="ECO:0000313" key="10">
    <source>
        <dbReference type="Proteomes" id="UP000717515"/>
    </source>
</evidence>
<accession>A0A9P8CWU6</accession>
<reference evidence="9" key="1">
    <citation type="submission" date="2021-07" db="EMBL/GenBank/DDBJ databases">
        <title>Draft genome of Mortierella alpina, strain LL118, isolated from an aspen leaf litter sample.</title>
        <authorList>
            <person name="Yang S."/>
            <person name="Vinatzer B.A."/>
        </authorList>
    </citation>
    <scope>NUCLEOTIDE SEQUENCE</scope>
    <source>
        <strain evidence="9">LL118</strain>
    </source>
</reference>
<dbReference type="InterPro" id="IPR000209">
    <property type="entry name" value="Peptidase_S8/S53_dom"/>
</dbReference>
<sequence>MMHASDSPTSTQGDSRNVVVNASAPVHPFSASRGYRGTGGKKCSIPETLPQPDRDPTWFKVLTPFLDSARTHHGAVTTNSVGDLVWYSTRMHPSTAALLQQEQEIHRIRYLIPDLPTQLYGHVQKHPPSWGLDRIDQRSDRLDGLFHYPDSAGENVTIYIIDTGVNIDHKDFGGRAEHGPVFLPGSKGIADVNGHGTFVAALAAGSTYGVAKKAQIVSLKALDDAGAGRLSNVLAAIEWVVNRHLSQGKDTRSIINLSLGAEHNEPTNQAIQEAMRLGIHFSIAAGNDGKDACQFSPASTPGALTVGATDEDDTIASYSNSGPCVAVYAPGSNIVSAWAGSNSATHTQSGTSMASPHVAGLIALLLSQSPEENIPVKTISDKILKTVTRFSLHGKLVEDTVATSKATSLVSSDPVLGSSDDQAWRIQPQLQVFHGKALARNLVFVGVARSEEGETDETEDLFQGYSTTSSAVPLRGTMTKLILTVACSFLFTFG</sequence>
<feature type="active site" description="Charge relay system" evidence="5">
    <location>
        <position position="195"/>
    </location>
</feature>
<dbReference type="CDD" id="cd04077">
    <property type="entry name" value="Peptidases_S8_PCSK9_ProteinaseK_like"/>
    <property type="match status" value="1"/>
</dbReference>
<evidence type="ECO:0000256" key="5">
    <source>
        <dbReference type="PROSITE-ProRule" id="PRU01240"/>
    </source>
</evidence>
<dbReference type="GO" id="GO:0005615">
    <property type="term" value="C:extracellular space"/>
    <property type="evidence" value="ECO:0007669"/>
    <property type="project" value="TreeGrafter"/>
</dbReference>
<evidence type="ECO:0000256" key="3">
    <source>
        <dbReference type="ARBA" id="ARBA00022801"/>
    </source>
</evidence>
<keyword evidence="4 5" id="KW-0720">Serine protease</keyword>
<dbReference type="PROSITE" id="PS51892">
    <property type="entry name" value="SUBTILASE"/>
    <property type="match status" value="1"/>
</dbReference>
<dbReference type="PANTHER" id="PTHR43806:SF11">
    <property type="entry name" value="CEREVISIN-RELATED"/>
    <property type="match status" value="1"/>
</dbReference>